<dbReference type="PANTHER" id="PTHR28307:SF1">
    <property type="entry name" value="PAL1 CELL MORPHOLOGY PROTEIN"/>
    <property type="match status" value="1"/>
</dbReference>
<dbReference type="Proteomes" id="UP000224634">
    <property type="component" value="Unassembled WGS sequence"/>
</dbReference>
<organism evidence="2 3">
    <name type="scientific">Polytolypa hystricis (strain UAMH7299)</name>
    <dbReference type="NCBI Taxonomy" id="1447883"/>
    <lineage>
        <taxon>Eukaryota</taxon>
        <taxon>Fungi</taxon>
        <taxon>Dikarya</taxon>
        <taxon>Ascomycota</taxon>
        <taxon>Pezizomycotina</taxon>
        <taxon>Eurotiomycetes</taxon>
        <taxon>Eurotiomycetidae</taxon>
        <taxon>Onygenales</taxon>
        <taxon>Onygenales incertae sedis</taxon>
        <taxon>Polytolypa</taxon>
    </lineage>
</organism>
<dbReference type="AlphaFoldDB" id="A0A2B7Y4G2"/>
<proteinExistence type="predicted"/>
<dbReference type="Pfam" id="PF08316">
    <property type="entry name" value="Pal1"/>
    <property type="match status" value="1"/>
</dbReference>
<gene>
    <name evidence="2" type="ORF">AJ80_05226</name>
</gene>
<comment type="caution">
    <text evidence="2">The sequence shown here is derived from an EMBL/GenBank/DDBJ whole genome shotgun (WGS) entry which is preliminary data.</text>
</comment>
<sequence length="204" mass="23701">MSNPQRSNPHGSTLNHRRTSSLPSKPDSNRRRSCNNNSNMSRHEGKQSHRSRRSRRSTQIQPDVIDRLDTTPGGYYHHEGPFDAASREKNMSKKRSPLYAVRGSTAEALKATPREKIVDSIQKQRPIDGVAFYPPGTTDRNGHTYDYEEGYNMMTEDRGNFRRWPGMKFRDEDFKHDPAYVLSLEAQESRKKRRWGLRPRKNTV</sequence>
<evidence type="ECO:0000313" key="3">
    <source>
        <dbReference type="Proteomes" id="UP000224634"/>
    </source>
</evidence>
<reference evidence="2 3" key="1">
    <citation type="submission" date="2017-10" db="EMBL/GenBank/DDBJ databases">
        <title>Comparative genomics in systemic dimorphic fungi from Ajellomycetaceae.</title>
        <authorList>
            <person name="Munoz J.F."/>
            <person name="Mcewen J.G."/>
            <person name="Clay O.K."/>
            <person name="Cuomo C.A."/>
        </authorList>
    </citation>
    <scope>NUCLEOTIDE SEQUENCE [LARGE SCALE GENOMIC DNA]</scope>
    <source>
        <strain evidence="2 3">UAMH7299</strain>
    </source>
</reference>
<dbReference type="EMBL" id="PDNA01000074">
    <property type="protein sequence ID" value="PGH16376.1"/>
    <property type="molecule type" value="Genomic_DNA"/>
</dbReference>
<protein>
    <recommendedName>
        <fullName evidence="4">Pal1 cell morphology protein</fullName>
    </recommendedName>
</protein>
<feature type="region of interest" description="Disordered" evidence="1">
    <location>
        <begin position="1"/>
        <end position="98"/>
    </location>
</feature>
<dbReference type="InterPro" id="IPR013226">
    <property type="entry name" value="Pal1"/>
</dbReference>
<evidence type="ECO:0000313" key="2">
    <source>
        <dbReference type="EMBL" id="PGH16376.1"/>
    </source>
</evidence>
<keyword evidence="3" id="KW-1185">Reference proteome</keyword>
<evidence type="ECO:0008006" key="4">
    <source>
        <dbReference type="Google" id="ProtNLM"/>
    </source>
</evidence>
<dbReference type="GO" id="GO:0005737">
    <property type="term" value="C:cytoplasm"/>
    <property type="evidence" value="ECO:0007669"/>
    <property type="project" value="TreeGrafter"/>
</dbReference>
<dbReference type="PANTHER" id="PTHR28307">
    <property type="entry name" value="PROTEIN PAL1"/>
    <property type="match status" value="1"/>
</dbReference>
<dbReference type="OrthoDB" id="5389892at2759"/>
<evidence type="ECO:0000256" key="1">
    <source>
        <dbReference type="SAM" id="MobiDB-lite"/>
    </source>
</evidence>
<accession>A0A2B7Y4G2</accession>
<feature type="compositionally biased region" description="Basic and acidic residues" evidence="1">
    <location>
        <begin position="76"/>
        <end position="91"/>
    </location>
</feature>
<feature type="compositionally biased region" description="Polar residues" evidence="1">
    <location>
        <begin position="1"/>
        <end position="14"/>
    </location>
</feature>
<name>A0A2B7Y4G2_POLH7</name>